<protein>
    <submittedName>
        <fullName evidence="1">DUF3830 family protein</fullName>
    </submittedName>
</protein>
<dbReference type="KEGG" id="rain:Rai3103_06495"/>
<keyword evidence="2" id="KW-1185">Reference proteome</keyword>
<reference evidence="1 2" key="1">
    <citation type="submission" date="2019-10" db="EMBL/GenBank/DDBJ databases">
        <title>Genomic analysis of Raineyella sp. CBA3103.</title>
        <authorList>
            <person name="Roh S.W."/>
        </authorList>
    </citation>
    <scope>NUCLEOTIDE SEQUENCE [LARGE SCALE GENOMIC DNA]</scope>
    <source>
        <strain evidence="1 2">CBA3103</strain>
    </source>
</reference>
<name>A0A5Q2F9K2_9ACTN</name>
<dbReference type="RefSeq" id="WP_153571899.1">
    <property type="nucleotide sequence ID" value="NZ_CP045725.1"/>
</dbReference>
<dbReference type="EMBL" id="CP045725">
    <property type="protein sequence ID" value="QGF23368.1"/>
    <property type="molecule type" value="Genomic_DNA"/>
</dbReference>
<accession>A0A5Q2F9K2</accession>
<organism evidence="1 2">
    <name type="scientific">Raineyella fluvialis</name>
    <dbReference type="NCBI Taxonomy" id="2662261"/>
    <lineage>
        <taxon>Bacteria</taxon>
        <taxon>Bacillati</taxon>
        <taxon>Actinomycetota</taxon>
        <taxon>Actinomycetes</taxon>
        <taxon>Propionibacteriales</taxon>
        <taxon>Propionibacteriaceae</taxon>
        <taxon>Raineyella</taxon>
    </lineage>
</organism>
<dbReference type="Gene3D" id="2.40.100.20">
    <property type="match status" value="1"/>
</dbReference>
<dbReference type="Proteomes" id="UP000386847">
    <property type="component" value="Chromosome"/>
</dbReference>
<evidence type="ECO:0000313" key="1">
    <source>
        <dbReference type="EMBL" id="QGF23368.1"/>
    </source>
</evidence>
<dbReference type="AlphaFoldDB" id="A0A5Q2F9K2"/>
<evidence type="ECO:0000313" key="2">
    <source>
        <dbReference type="Proteomes" id="UP000386847"/>
    </source>
</evidence>
<sequence>MADFEIIAGGFTFKCVYNPDAPKTVAAFKEHLLGMKTQVIQARWSGQSGWIPFGDKDLGVEVEWAVNTSYPAAGELLIYGGGESEAEVLFPYGHTAFHAVTGQLAGNHFATIVEGKENLKELGRKMLWEGAQDLEFRAL</sequence>
<dbReference type="InterPro" id="IPR024532">
    <property type="entry name" value="DUF3830"/>
</dbReference>
<gene>
    <name evidence="1" type="ORF">Rai3103_06495</name>
</gene>
<dbReference type="Pfam" id="PF12903">
    <property type="entry name" value="DUF3830"/>
    <property type="match status" value="1"/>
</dbReference>
<proteinExistence type="predicted"/>